<dbReference type="InterPro" id="IPR001789">
    <property type="entry name" value="Sig_transdc_resp-reg_receiver"/>
</dbReference>
<evidence type="ECO:0000256" key="6">
    <source>
        <dbReference type="PROSITE-ProRule" id="PRU00169"/>
    </source>
</evidence>
<feature type="coiled-coil region" evidence="7">
    <location>
        <begin position="109"/>
        <end position="142"/>
    </location>
</feature>
<dbReference type="Pfam" id="PF00072">
    <property type="entry name" value="Response_reg"/>
    <property type="match status" value="1"/>
</dbReference>
<evidence type="ECO:0000256" key="7">
    <source>
        <dbReference type="SAM" id="Coils"/>
    </source>
</evidence>
<organism evidence="10 11">
    <name type="scientific">Faecalicatena orotica</name>
    <dbReference type="NCBI Taxonomy" id="1544"/>
    <lineage>
        <taxon>Bacteria</taxon>
        <taxon>Bacillati</taxon>
        <taxon>Bacillota</taxon>
        <taxon>Clostridia</taxon>
        <taxon>Lachnospirales</taxon>
        <taxon>Lachnospiraceae</taxon>
        <taxon>Faecalicatena</taxon>
    </lineage>
</organism>
<name>A0A2Y9BHM4_9FIRM</name>
<dbReference type="InterPro" id="IPR011006">
    <property type="entry name" value="CheY-like_superfamily"/>
</dbReference>
<dbReference type="GO" id="GO:0003700">
    <property type="term" value="F:DNA-binding transcription factor activity"/>
    <property type="evidence" value="ECO:0007669"/>
    <property type="project" value="InterPro"/>
</dbReference>
<dbReference type="GO" id="GO:0043565">
    <property type="term" value="F:sequence-specific DNA binding"/>
    <property type="evidence" value="ECO:0007669"/>
    <property type="project" value="InterPro"/>
</dbReference>
<evidence type="ECO:0000256" key="2">
    <source>
        <dbReference type="ARBA" id="ARBA00023015"/>
    </source>
</evidence>
<keyword evidence="3" id="KW-0238">DNA-binding</keyword>
<dbReference type="GO" id="GO:0000160">
    <property type="term" value="P:phosphorelay signal transduction system"/>
    <property type="evidence" value="ECO:0007669"/>
    <property type="project" value="InterPro"/>
</dbReference>
<evidence type="ECO:0000256" key="3">
    <source>
        <dbReference type="ARBA" id="ARBA00023125"/>
    </source>
</evidence>
<feature type="domain" description="HTH araC/xylS-type" evidence="8">
    <location>
        <begin position="418"/>
        <end position="517"/>
    </location>
</feature>
<dbReference type="Pfam" id="PF12833">
    <property type="entry name" value="HTH_18"/>
    <property type="match status" value="1"/>
</dbReference>
<dbReference type="PANTHER" id="PTHR43280:SF2">
    <property type="entry name" value="HTH-TYPE TRANSCRIPTIONAL REGULATOR EXSA"/>
    <property type="match status" value="1"/>
</dbReference>
<sequence>MYKLVIADDDEIQLQGMCCAFPWEELDIEVAAGVDDGDKALKAVVEKQADVLLTDIKMSNMDGLKLTEQIRTLCPDTRVVIMSAYDDFQFAQKALRLGVDDYLLKPIDLKQMRETMRQIVYQKEEKKRNEQIQKKSSRLEEMVMEDEGILEETFFQNVLNQKYTRTVCSKLEEPYLRGAGQKWLVVEALFDHSEKEDEYRKILGDAGRERGFKYIHSFGHHLFCCLCDEETAEQEVSSFEEDCRNRMKGVDACVPVTFIAGPAVSELYYLSLSYEKIRQICSYQFSEGKDKNLSEKDLDKYFDQNHTVNKSLVEYLAKLVTTGYTDMLHEYVGRLKNNLRYTGSDSILMLSFSVSSILGEIRRMPQFKEEEEELDALYYRIIKQKTLDDAMELLEAELIRLTENVKENDPAGVEQSIVKACEYIEEHFSEPGLRIGDAAAYAGLSRNYFSTVFTEVTGESFTDYLIKRRMKEAQILLMNPDYKIQEIGYMTGYDNPAYFSAAFKKFTGVSVSQYKKMIKGMGNR</sequence>
<evidence type="ECO:0000259" key="8">
    <source>
        <dbReference type="PROSITE" id="PS01124"/>
    </source>
</evidence>
<dbReference type="Gene3D" id="1.10.10.60">
    <property type="entry name" value="Homeodomain-like"/>
    <property type="match status" value="2"/>
</dbReference>
<comment type="caution">
    <text evidence="10">The sequence shown here is derived from an EMBL/GenBank/DDBJ whole genome shotgun (WGS) entry which is preliminary data.</text>
</comment>
<dbReference type="InterPro" id="IPR009057">
    <property type="entry name" value="Homeodomain-like_sf"/>
</dbReference>
<keyword evidence="11" id="KW-1185">Reference proteome</keyword>
<gene>
    <name evidence="10" type="ORF">A8806_106117</name>
</gene>
<dbReference type="Gene3D" id="3.40.50.2300">
    <property type="match status" value="1"/>
</dbReference>
<dbReference type="PANTHER" id="PTHR43280">
    <property type="entry name" value="ARAC-FAMILY TRANSCRIPTIONAL REGULATOR"/>
    <property type="match status" value="1"/>
</dbReference>
<evidence type="ECO:0000256" key="1">
    <source>
        <dbReference type="ARBA" id="ARBA00018672"/>
    </source>
</evidence>
<dbReference type="InterPro" id="IPR018060">
    <property type="entry name" value="HTH_AraC"/>
</dbReference>
<evidence type="ECO:0000256" key="5">
    <source>
        <dbReference type="ARBA" id="ARBA00024867"/>
    </source>
</evidence>
<dbReference type="CDD" id="cd17536">
    <property type="entry name" value="REC_YesN-like"/>
    <property type="match status" value="1"/>
</dbReference>
<evidence type="ECO:0000256" key="4">
    <source>
        <dbReference type="ARBA" id="ARBA00023163"/>
    </source>
</evidence>
<keyword evidence="2" id="KW-0805">Transcription regulation</keyword>
<proteinExistence type="predicted"/>
<keyword evidence="4" id="KW-0804">Transcription</keyword>
<evidence type="ECO:0000313" key="11">
    <source>
        <dbReference type="Proteomes" id="UP000245845"/>
    </source>
</evidence>
<evidence type="ECO:0000259" key="9">
    <source>
        <dbReference type="PROSITE" id="PS50110"/>
    </source>
</evidence>
<keyword evidence="7" id="KW-0175">Coiled coil</keyword>
<protein>
    <recommendedName>
        <fullName evidence="1">Stage 0 sporulation protein A homolog</fullName>
    </recommendedName>
</protein>
<feature type="modified residue" description="4-aspartylphosphate" evidence="6">
    <location>
        <position position="55"/>
    </location>
</feature>
<reference evidence="10 11" key="1">
    <citation type="submission" date="2018-05" db="EMBL/GenBank/DDBJ databases">
        <title>The Hungate 1000. A catalogue of reference genomes from the rumen microbiome.</title>
        <authorList>
            <person name="Kelly W."/>
        </authorList>
    </citation>
    <scope>NUCLEOTIDE SEQUENCE [LARGE SCALE GENOMIC DNA]</scope>
    <source>
        <strain evidence="10 11">NLAE-zl-C242</strain>
    </source>
</reference>
<keyword evidence="6" id="KW-0597">Phosphoprotein</keyword>
<feature type="domain" description="Response regulatory" evidence="9">
    <location>
        <begin position="3"/>
        <end position="120"/>
    </location>
</feature>
<dbReference type="SUPFAM" id="SSF52172">
    <property type="entry name" value="CheY-like"/>
    <property type="match status" value="1"/>
</dbReference>
<comment type="function">
    <text evidence="5">May play the central regulatory role in sporulation. It may be an element of the effector pathway responsible for the activation of sporulation genes in response to nutritional stress. Spo0A may act in concert with spo0H (a sigma factor) to control the expression of some genes that are critical to the sporulation process.</text>
</comment>
<dbReference type="AlphaFoldDB" id="A0A2Y9BHM4"/>
<dbReference type="OrthoDB" id="9803764at2"/>
<dbReference type="RefSeq" id="WP_109731230.1">
    <property type="nucleotide sequence ID" value="NZ_BAAACK010000026.1"/>
</dbReference>
<accession>A0A2Y9BHM4</accession>
<dbReference type="PROSITE" id="PS01124">
    <property type="entry name" value="HTH_ARAC_FAMILY_2"/>
    <property type="match status" value="1"/>
</dbReference>
<dbReference type="SUPFAM" id="SSF46689">
    <property type="entry name" value="Homeodomain-like"/>
    <property type="match status" value="2"/>
</dbReference>
<dbReference type="SMART" id="SM00342">
    <property type="entry name" value="HTH_ARAC"/>
    <property type="match status" value="1"/>
</dbReference>
<dbReference type="EMBL" id="QGDL01000006">
    <property type="protein sequence ID" value="PWJ29380.1"/>
    <property type="molecule type" value="Genomic_DNA"/>
</dbReference>
<dbReference type="SMART" id="SM00448">
    <property type="entry name" value="REC"/>
    <property type="match status" value="1"/>
</dbReference>
<dbReference type="PROSITE" id="PS50110">
    <property type="entry name" value="RESPONSE_REGULATORY"/>
    <property type="match status" value="1"/>
</dbReference>
<dbReference type="Proteomes" id="UP000245845">
    <property type="component" value="Unassembled WGS sequence"/>
</dbReference>
<evidence type="ECO:0000313" key="10">
    <source>
        <dbReference type="EMBL" id="PWJ29380.1"/>
    </source>
</evidence>